<dbReference type="InterPro" id="IPR029757">
    <property type="entry name" value="RpoE"/>
</dbReference>
<dbReference type="GO" id="GO:0006355">
    <property type="term" value="P:regulation of DNA-templated transcription"/>
    <property type="evidence" value="ECO:0007669"/>
    <property type="project" value="InterPro"/>
</dbReference>
<dbReference type="GO" id="GO:0000428">
    <property type="term" value="C:DNA-directed RNA polymerase complex"/>
    <property type="evidence" value="ECO:0007669"/>
    <property type="project" value="UniProtKB-KW"/>
</dbReference>
<reference evidence="9 10" key="1">
    <citation type="submission" date="2020-04" db="EMBL/GenBank/DDBJ databases">
        <authorList>
            <person name="Zhang R."/>
            <person name="Schippers A."/>
        </authorList>
    </citation>
    <scope>NUCLEOTIDE SEQUENCE [LARGE SCALE GENOMIC DNA]</scope>
    <source>
        <strain evidence="9 10">DSM 109850</strain>
    </source>
</reference>
<evidence type="ECO:0000259" key="8">
    <source>
        <dbReference type="PROSITE" id="PS51913"/>
    </source>
</evidence>
<dbReference type="PROSITE" id="PS51913">
    <property type="entry name" value="HTH_HARE"/>
    <property type="match status" value="1"/>
</dbReference>
<evidence type="ECO:0000256" key="5">
    <source>
        <dbReference type="ARBA" id="ARBA00023163"/>
    </source>
</evidence>
<dbReference type="GO" id="GO:0016779">
    <property type="term" value="F:nucleotidyltransferase activity"/>
    <property type="evidence" value="ECO:0007669"/>
    <property type="project" value="UniProtKB-KW"/>
</dbReference>
<gene>
    <name evidence="9" type="primary">rpoE</name>
    <name evidence="9" type="ORF">HIJ39_14875</name>
</gene>
<comment type="caution">
    <text evidence="9">The sequence shown here is derived from an EMBL/GenBank/DDBJ whole genome shotgun (WGS) entry which is preliminary data.</text>
</comment>
<evidence type="ECO:0000256" key="1">
    <source>
        <dbReference type="ARBA" id="ARBA00009828"/>
    </source>
</evidence>
<dbReference type="RefSeq" id="WP_169101068.1">
    <property type="nucleotide sequence ID" value="NZ_JABBVZ010000059.1"/>
</dbReference>
<dbReference type="InterPro" id="IPR038087">
    <property type="entry name" value="RNAP_delta_N_dom_sf"/>
</dbReference>
<feature type="domain" description="HTH HARE-type" evidence="8">
    <location>
        <begin position="1"/>
        <end position="66"/>
    </location>
</feature>
<sequence length="97" mass="10958">MRATDAAYTVLKEQGQPMDVQDLLDETLLRLGIDREPKVAARIYTDINLDSRFQYRGGSMWGLKDWQPRAPGRHGATGRDRGGYDDDDAEDLEEDDG</sequence>
<name>A0A7Y0L5D1_9FIRM</name>
<dbReference type="AlphaFoldDB" id="A0A7Y0L5D1"/>
<dbReference type="Gene3D" id="1.10.10.1250">
    <property type="entry name" value="RNA polymerase, subunit delta, N-terminal domain"/>
    <property type="match status" value="1"/>
</dbReference>
<organism evidence="9 10">
    <name type="scientific">Sulfobacillus harzensis</name>
    <dbReference type="NCBI Taxonomy" id="2729629"/>
    <lineage>
        <taxon>Bacteria</taxon>
        <taxon>Bacillati</taxon>
        <taxon>Bacillota</taxon>
        <taxon>Clostridia</taxon>
        <taxon>Eubacteriales</taxon>
        <taxon>Clostridiales Family XVII. Incertae Sedis</taxon>
        <taxon>Sulfobacillus</taxon>
    </lineage>
</organism>
<protein>
    <recommendedName>
        <fullName evidence="6">RNAP delta factor</fullName>
    </recommendedName>
</protein>
<dbReference type="Proteomes" id="UP000533476">
    <property type="component" value="Unassembled WGS sequence"/>
</dbReference>
<keyword evidence="3 9" id="KW-0808">Transferase</keyword>
<dbReference type="GO" id="GO:0006351">
    <property type="term" value="P:DNA-templated transcription"/>
    <property type="evidence" value="ECO:0007669"/>
    <property type="project" value="InterPro"/>
</dbReference>
<comment type="similarity">
    <text evidence="1">Belongs to the RpoE family.</text>
</comment>
<dbReference type="InterPro" id="IPR007759">
    <property type="entry name" value="Asxl_HARE-HTH"/>
</dbReference>
<evidence type="ECO:0000313" key="10">
    <source>
        <dbReference type="Proteomes" id="UP000533476"/>
    </source>
</evidence>
<accession>A0A7Y0L5D1</accession>
<evidence type="ECO:0000313" key="9">
    <source>
        <dbReference type="EMBL" id="NMP23624.1"/>
    </source>
</evidence>
<dbReference type="Pfam" id="PF05066">
    <property type="entry name" value="HARE-HTH"/>
    <property type="match status" value="1"/>
</dbReference>
<evidence type="ECO:0000256" key="7">
    <source>
        <dbReference type="SAM" id="MobiDB-lite"/>
    </source>
</evidence>
<dbReference type="NCBIfam" id="TIGR04567">
    <property type="entry name" value="RNAP_delt_lowGC"/>
    <property type="match status" value="1"/>
</dbReference>
<evidence type="ECO:0000256" key="3">
    <source>
        <dbReference type="ARBA" id="ARBA00022679"/>
    </source>
</evidence>
<keyword evidence="10" id="KW-1185">Reference proteome</keyword>
<keyword evidence="2 9" id="KW-0240">DNA-directed RNA polymerase</keyword>
<evidence type="ECO:0000256" key="6">
    <source>
        <dbReference type="ARBA" id="ARBA00031937"/>
    </source>
</evidence>
<feature type="region of interest" description="Disordered" evidence="7">
    <location>
        <begin position="62"/>
        <end position="97"/>
    </location>
</feature>
<feature type="compositionally biased region" description="Acidic residues" evidence="7">
    <location>
        <begin position="85"/>
        <end position="97"/>
    </location>
</feature>
<dbReference type="EMBL" id="JABBVZ010000059">
    <property type="protein sequence ID" value="NMP23624.1"/>
    <property type="molecule type" value="Genomic_DNA"/>
</dbReference>
<evidence type="ECO:0000256" key="4">
    <source>
        <dbReference type="ARBA" id="ARBA00022695"/>
    </source>
</evidence>
<keyword evidence="4 9" id="KW-0548">Nucleotidyltransferase</keyword>
<proteinExistence type="inferred from homology"/>
<keyword evidence="5" id="KW-0804">Transcription</keyword>
<evidence type="ECO:0000256" key="2">
    <source>
        <dbReference type="ARBA" id="ARBA00022478"/>
    </source>
</evidence>